<dbReference type="AlphaFoldDB" id="A0A5E8B3J1"/>
<organism evidence="1 2">
    <name type="scientific">Magnusiomyces paraingens</name>
    <dbReference type="NCBI Taxonomy" id="2606893"/>
    <lineage>
        <taxon>Eukaryota</taxon>
        <taxon>Fungi</taxon>
        <taxon>Dikarya</taxon>
        <taxon>Ascomycota</taxon>
        <taxon>Saccharomycotina</taxon>
        <taxon>Dipodascomycetes</taxon>
        <taxon>Dipodascales</taxon>
        <taxon>Dipodascaceae</taxon>
        <taxon>Magnusiomyces</taxon>
    </lineage>
</organism>
<accession>A0A5E8B3J1</accession>
<dbReference type="RefSeq" id="XP_031850953.1">
    <property type="nucleotide sequence ID" value="XM_031995062.1"/>
</dbReference>
<dbReference type="Gene3D" id="1.20.1270.60">
    <property type="entry name" value="Arfaptin homology (AH) domain/BAR domain"/>
    <property type="match status" value="1"/>
</dbReference>
<gene>
    <name evidence="1" type="ORF">SAPINGB_P000338</name>
</gene>
<evidence type="ECO:0000313" key="2">
    <source>
        <dbReference type="Proteomes" id="UP000398389"/>
    </source>
</evidence>
<dbReference type="GeneID" id="43579162"/>
<protein>
    <submittedName>
        <fullName evidence="1">Uncharacterized protein</fullName>
    </submittedName>
</protein>
<evidence type="ECO:0000313" key="1">
    <source>
        <dbReference type="EMBL" id="VVT44203.1"/>
    </source>
</evidence>
<reference evidence="1 2" key="1">
    <citation type="submission" date="2019-09" db="EMBL/GenBank/DDBJ databases">
        <authorList>
            <person name="Brejova B."/>
        </authorList>
    </citation>
    <scope>NUCLEOTIDE SEQUENCE [LARGE SCALE GENOMIC DNA]</scope>
</reference>
<proteinExistence type="predicted"/>
<name>A0A5E8B3J1_9ASCO</name>
<dbReference type="Proteomes" id="UP000398389">
    <property type="component" value="Unassembled WGS sequence"/>
</dbReference>
<dbReference type="EMBL" id="CABVLU010000001">
    <property type="protein sequence ID" value="VVT44203.1"/>
    <property type="molecule type" value="Genomic_DNA"/>
</dbReference>
<keyword evidence="2" id="KW-1185">Reference proteome</keyword>
<dbReference type="InterPro" id="IPR027267">
    <property type="entry name" value="AH/BAR_dom_sf"/>
</dbReference>
<sequence>MDQDFDEGIVVLKPSKTTSATSSSGPLKKPSLSLNPLDLLYMFSGKRKRAPSSKEVATEIGRLEKLTGKMAIQQKRVNDILRDWGAELPEPESRELTSNMHNLLSGPLVVYNELQSRLTTIHSNFVDLIRMEDHNARMETELKATQKLYYKANYRDFPPYQIDSYQASYESICAEIDELHLRHRNRLVFMMKQSYQLLLQQMLDCHQTQKVCAETGIRFLAGFDAEPRDVLPEGYPAYSAQYSAETQDSSGVTNDDMSAGMRNGTRRLRSLMRGGGGGGHNSGGHGSAMMGVAGNEDPTITLSALALSPAPQMHAHLQIDENEGENERGGGGVRGDGGGDDVMGMYRRNMTTQALAHNDANVPHYRGIGDCHKDEDEDEEEDEEAIKPVVVPSLQSYPGPYSGFRC</sequence>